<name>A0AAW4NQD6_9BACT</name>
<evidence type="ECO:0000313" key="1">
    <source>
        <dbReference type="EMBL" id="MBW4867025.1"/>
    </source>
</evidence>
<gene>
    <name evidence="1" type="ORF">KZY68_13730</name>
</gene>
<accession>A0AAW4NQD6</accession>
<dbReference type="RefSeq" id="WP_219424710.1">
    <property type="nucleotide sequence ID" value="NZ_JAHXQY010000001.1"/>
</dbReference>
<dbReference type="InterPro" id="IPR046228">
    <property type="entry name" value="DUF6261"/>
</dbReference>
<proteinExistence type="predicted"/>
<dbReference type="AlphaFoldDB" id="A0AAW4NQD6"/>
<sequence length="329" mass="35689">MKKINAISLKKLNNAEYAYFTQQVSNLIHEGTAEKLHVSAATLTDFDANLKLLTDIVAQSRISDETADIVAVDKEADDLITYILSAIRSAKQSPVAAQKAAATTLYNATKPYAGIQQMAQRQEVQQARGLLTDLAKPELKAHVQTLALQAAVDQLKTTVDRYATLLESRSASQVAADLGAAKPVREKMNDEYDEMTTVAFAFSIAAPAAELTAFITKLNKLIDDTATAYNQSRAQMKVTKGTTSGGKKSEEVKRVESLIAAYEQESHLTPGVMKFTGLAAGTGSERAYKMVTDDVDNPFWVRIADGKLVDVEFKIQPGEPGGLTVEKLK</sequence>
<dbReference type="Pfam" id="PF19775">
    <property type="entry name" value="DUF6261"/>
    <property type="match status" value="1"/>
</dbReference>
<comment type="caution">
    <text evidence="1">The sequence shown here is derived from an EMBL/GenBank/DDBJ whole genome shotgun (WGS) entry which is preliminary data.</text>
</comment>
<dbReference type="Proteomes" id="UP001196873">
    <property type="component" value="Unassembled WGS sequence"/>
</dbReference>
<evidence type="ECO:0000313" key="2">
    <source>
        <dbReference type="Proteomes" id="UP001196873"/>
    </source>
</evidence>
<organism evidence="1 2">
    <name type="scientific">Segatella salivae</name>
    <dbReference type="NCBI Taxonomy" id="228604"/>
    <lineage>
        <taxon>Bacteria</taxon>
        <taxon>Pseudomonadati</taxon>
        <taxon>Bacteroidota</taxon>
        <taxon>Bacteroidia</taxon>
        <taxon>Bacteroidales</taxon>
        <taxon>Prevotellaceae</taxon>
        <taxon>Segatella</taxon>
    </lineage>
</organism>
<dbReference type="EMBL" id="JAHXRF010000044">
    <property type="protein sequence ID" value="MBW4867025.1"/>
    <property type="molecule type" value="Genomic_DNA"/>
</dbReference>
<reference evidence="1" key="1">
    <citation type="submission" date="2021-07" db="EMBL/GenBank/DDBJ databases">
        <title>Genomic diversity and antimicrobial resistance of Prevotella spp. isolated from chronic lung disease airways.</title>
        <authorList>
            <person name="Webb K.A."/>
            <person name="Olagoke O.S."/>
            <person name="Baird T."/>
            <person name="Neill J."/>
            <person name="Pham A."/>
            <person name="Wells T.J."/>
            <person name="Ramsay K.A."/>
            <person name="Bell S.C."/>
            <person name="Sarovich D.S."/>
            <person name="Price E.P."/>
        </authorList>
    </citation>
    <scope>NUCLEOTIDE SEQUENCE</scope>
    <source>
        <strain evidence="1">SCHI0047.S.3</strain>
    </source>
</reference>
<protein>
    <submittedName>
        <fullName evidence="1">Uncharacterized protein</fullName>
    </submittedName>
</protein>